<dbReference type="PANTHER" id="PTHR46481">
    <property type="entry name" value="ZINC FINGER BED DOMAIN-CONTAINING PROTEIN 4"/>
    <property type="match status" value="1"/>
</dbReference>
<dbReference type="AlphaFoldDB" id="A0A8S0TJY0"/>
<dbReference type="Proteomes" id="UP000594638">
    <property type="component" value="Unassembled WGS sequence"/>
</dbReference>
<keyword evidence="5" id="KW-0539">Nucleus</keyword>
<evidence type="ECO:0000313" key="6">
    <source>
        <dbReference type="EMBL" id="CAA3004954.1"/>
    </source>
</evidence>
<keyword evidence="3" id="KW-0863">Zinc-finger</keyword>
<comment type="subcellular location">
    <subcellularLocation>
        <location evidence="1">Nucleus</location>
    </subcellularLocation>
</comment>
<organism evidence="6 7">
    <name type="scientific">Olea europaea subsp. europaea</name>
    <dbReference type="NCBI Taxonomy" id="158383"/>
    <lineage>
        <taxon>Eukaryota</taxon>
        <taxon>Viridiplantae</taxon>
        <taxon>Streptophyta</taxon>
        <taxon>Embryophyta</taxon>
        <taxon>Tracheophyta</taxon>
        <taxon>Spermatophyta</taxon>
        <taxon>Magnoliopsida</taxon>
        <taxon>eudicotyledons</taxon>
        <taxon>Gunneridae</taxon>
        <taxon>Pentapetalae</taxon>
        <taxon>asterids</taxon>
        <taxon>lamiids</taxon>
        <taxon>Lamiales</taxon>
        <taxon>Oleaceae</taxon>
        <taxon>Oleeae</taxon>
        <taxon>Olea</taxon>
    </lineage>
</organism>
<evidence type="ECO:0000256" key="3">
    <source>
        <dbReference type="ARBA" id="ARBA00022771"/>
    </source>
</evidence>
<evidence type="ECO:0000256" key="1">
    <source>
        <dbReference type="ARBA" id="ARBA00004123"/>
    </source>
</evidence>
<keyword evidence="2" id="KW-0479">Metal-binding</keyword>
<dbReference type="Gramene" id="OE9A005705T1">
    <property type="protein sequence ID" value="OE9A005705C1"/>
    <property type="gene ID" value="OE9A005705"/>
</dbReference>
<accession>A0A8S0TJY0</accession>
<dbReference type="EMBL" id="CACTIH010006988">
    <property type="protein sequence ID" value="CAA3004954.1"/>
    <property type="molecule type" value="Genomic_DNA"/>
</dbReference>
<comment type="caution">
    <text evidence="6">The sequence shown here is derived from an EMBL/GenBank/DDBJ whole genome shotgun (WGS) entry which is preliminary data.</text>
</comment>
<name>A0A8S0TJY0_OLEEU</name>
<dbReference type="SUPFAM" id="SSF53098">
    <property type="entry name" value="Ribonuclease H-like"/>
    <property type="match status" value="1"/>
</dbReference>
<evidence type="ECO:0000256" key="5">
    <source>
        <dbReference type="ARBA" id="ARBA00023242"/>
    </source>
</evidence>
<evidence type="ECO:0000313" key="7">
    <source>
        <dbReference type="Proteomes" id="UP000594638"/>
    </source>
</evidence>
<evidence type="ECO:0000256" key="2">
    <source>
        <dbReference type="ARBA" id="ARBA00022723"/>
    </source>
</evidence>
<evidence type="ECO:0000256" key="4">
    <source>
        <dbReference type="ARBA" id="ARBA00022833"/>
    </source>
</evidence>
<gene>
    <name evidence="6" type="ORF">OLEA9_A005705</name>
</gene>
<reference evidence="6 7" key="1">
    <citation type="submission" date="2019-12" db="EMBL/GenBank/DDBJ databases">
        <authorList>
            <person name="Alioto T."/>
            <person name="Alioto T."/>
            <person name="Gomez Garrido J."/>
        </authorList>
    </citation>
    <scope>NUCLEOTIDE SEQUENCE [LARGE SCALE GENOMIC DNA]</scope>
</reference>
<proteinExistence type="predicted"/>
<keyword evidence="7" id="KW-1185">Reference proteome</keyword>
<feature type="non-terminal residue" evidence="6">
    <location>
        <position position="310"/>
    </location>
</feature>
<dbReference type="InterPro" id="IPR052035">
    <property type="entry name" value="ZnF_BED_domain_contain"/>
</dbReference>
<dbReference type="GO" id="GO:0005634">
    <property type="term" value="C:nucleus"/>
    <property type="evidence" value="ECO:0007669"/>
    <property type="project" value="UniProtKB-SubCell"/>
</dbReference>
<sequence>TDILEEFNGVLTKKKPKLDSLINDLWAIFMVENNVSIRCVESRSFRDFARVVNSNWKYANRHKFSNNFIPAISKSIQKKFVTYAEKNNNMLTVEFDHWSDIVSRSMLGVIFTLPDGSRYLQDLIDVSIDGHSANKTLLHLRSTLATIPISSINSIVSDSASACKLTRELLVKETDFKHVIQHRCMAHLMNRMGTVFGDNEHIRESFTWASKVVNSVSHNQKLLAILRESHQRRPKKACQVRWFSTVNMIESLLDAKDSILNTFQANLAQTRGNWDWMEDEFSWNNIKRSLQILRPLADCIALSERKTGSL</sequence>
<feature type="non-terminal residue" evidence="6">
    <location>
        <position position="1"/>
    </location>
</feature>
<dbReference type="GO" id="GO:0008270">
    <property type="term" value="F:zinc ion binding"/>
    <property type="evidence" value="ECO:0007669"/>
    <property type="project" value="UniProtKB-KW"/>
</dbReference>
<dbReference type="InterPro" id="IPR012337">
    <property type="entry name" value="RNaseH-like_sf"/>
</dbReference>
<dbReference type="PANTHER" id="PTHR46481:SF10">
    <property type="entry name" value="ZINC FINGER BED DOMAIN-CONTAINING PROTEIN 39"/>
    <property type="match status" value="1"/>
</dbReference>
<keyword evidence="4" id="KW-0862">Zinc</keyword>
<protein>
    <submittedName>
        <fullName evidence="6">Zinc finger bed domain-containing 1-like</fullName>
    </submittedName>
</protein>